<keyword evidence="2" id="KW-1185">Reference proteome</keyword>
<evidence type="ECO:0000313" key="1">
    <source>
        <dbReference type="EMBL" id="QNP45420.1"/>
    </source>
</evidence>
<accession>A0ABX6T8T6</accession>
<sequence length="179" mass="18348">MLAVVLGAWTGWEAGNANEQLQPEAAAMLKTPPAKALPALDVSPEAPAPIVAEARPARRTRAPVAAARTVRARPPLQIDLPEAGPVEAVQADQAPPGEIATGQAVAEAPAVVPTAAKLPLPKAVIARTIGRIGYACGQVASATAVDGSAGVFTVTCTSGHSYRAAPVRGRYHFRRLGSR</sequence>
<protein>
    <submittedName>
        <fullName evidence="1">Uncharacterized protein</fullName>
    </submittedName>
</protein>
<dbReference type="RefSeq" id="WP_187708376.1">
    <property type="nucleotide sequence ID" value="NZ_CP060782.1"/>
</dbReference>
<evidence type="ECO:0000313" key="2">
    <source>
        <dbReference type="Proteomes" id="UP000516105"/>
    </source>
</evidence>
<dbReference type="EMBL" id="CP060782">
    <property type="protein sequence ID" value="QNP45420.1"/>
    <property type="molecule type" value="Genomic_DNA"/>
</dbReference>
<gene>
    <name evidence="1" type="ORF">H9L14_12625</name>
</gene>
<proteinExistence type="predicted"/>
<name>A0ABX6T8T6_9SPHN</name>
<reference evidence="1 2" key="1">
    <citation type="submission" date="2020-08" db="EMBL/GenBank/DDBJ databases">
        <title>Genome sequence of Sphingomonas sediminicola KACC 15039T.</title>
        <authorList>
            <person name="Hyun D.-W."/>
            <person name="Bae J.-W."/>
        </authorList>
    </citation>
    <scope>NUCLEOTIDE SEQUENCE [LARGE SCALE GENOMIC DNA]</scope>
    <source>
        <strain evidence="1 2">KACC 15039</strain>
    </source>
</reference>
<organism evidence="1 2">
    <name type="scientific">Sphingomonas sediminicola</name>
    <dbReference type="NCBI Taxonomy" id="386874"/>
    <lineage>
        <taxon>Bacteria</taxon>
        <taxon>Pseudomonadati</taxon>
        <taxon>Pseudomonadota</taxon>
        <taxon>Alphaproteobacteria</taxon>
        <taxon>Sphingomonadales</taxon>
        <taxon>Sphingomonadaceae</taxon>
        <taxon>Sphingomonas</taxon>
    </lineage>
</organism>
<dbReference type="Proteomes" id="UP000516105">
    <property type="component" value="Chromosome"/>
</dbReference>